<reference evidence="1 2" key="1">
    <citation type="submission" date="2017-10" db="EMBL/GenBank/DDBJ databases">
        <title>Biodiversity and function of Thalassospira species in the particle-attached aromatic-hydrocarbon-degrading consortia from the surface seawater of the China South Sea.</title>
        <authorList>
            <person name="Dong C."/>
            <person name="Liu R."/>
            <person name="Shao Z."/>
        </authorList>
    </citation>
    <scope>NUCLEOTIDE SEQUENCE [LARGE SCALE GENOMIC DNA]</scope>
    <source>
        <strain evidence="1 2">CSC3H3</strain>
        <plasmid evidence="2">pcsc3h3</plasmid>
    </source>
</reference>
<protein>
    <submittedName>
        <fullName evidence="1">Uncharacterized protein</fullName>
    </submittedName>
</protein>
<name>A0ABN5FQL9_9PROT</name>
<evidence type="ECO:0000313" key="2">
    <source>
        <dbReference type="Proteomes" id="UP000233458"/>
    </source>
</evidence>
<sequence length="303" mass="34094">MLELQDRDRQCEPDVGLWTGCVEIALGMPHLALKGLSEAWVLKELGHLHWTLLARMAKRKFPDFQDAAGNVVYAAFRSVEVEGARFGLACENDILRITSTQCRISRTQIQSRHTLTINNEDDDAGIVIGVVTMVSVFVHRTNHTSNRSIARVEIQGLPPITGHQLAPRHKWFDDNNLFTATEGNNRQVQSFLPCPSQDFNGAGFLYFANFSAFVDRAELNLDPTFSRQAVTSQRHIKYHSNVDPGEPIRVEIMDLERSSSNWLHQCRISREKDGALMADIITEKCIPEAIGPRRFSPSPQNTA</sequence>
<dbReference type="InterPro" id="IPR029069">
    <property type="entry name" value="HotDog_dom_sf"/>
</dbReference>
<dbReference type="RefSeq" id="WP_101286714.1">
    <property type="nucleotide sequence ID" value="NZ_CP024200.1"/>
</dbReference>
<gene>
    <name evidence="1" type="ORF">CSC3H3_23155</name>
</gene>
<organism evidence="1 2">
    <name type="scientific">Thalassospira marina</name>
    <dbReference type="NCBI Taxonomy" id="2048283"/>
    <lineage>
        <taxon>Bacteria</taxon>
        <taxon>Pseudomonadati</taxon>
        <taxon>Pseudomonadota</taxon>
        <taxon>Alphaproteobacteria</taxon>
        <taxon>Rhodospirillales</taxon>
        <taxon>Thalassospiraceae</taxon>
        <taxon>Thalassospira</taxon>
    </lineage>
</organism>
<evidence type="ECO:0000313" key="1">
    <source>
        <dbReference type="EMBL" id="AUG55747.1"/>
    </source>
</evidence>
<proteinExistence type="predicted"/>
<dbReference type="SUPFAM" id="SSF54637">
    <property type="entry name" value="Thioesterase/thiol ester dehydrase-isomerase"/>
    <property type="match status" value="1"/>
</dbReference>
<dbReference type="NCBIfam" id="TIGR04099">
    <property type="entry name" value="biosn_Pnap_2097"/>
    <property type="match status" value="1"/>
</dbReference>
<dbReference type="EMBL" id="CP024200">
    <property type="protein sequence ID" value="AUG55747.1"/>
    <property type="molecule type" value="Genomic_DNA"/>
</dbReference>
<dbReference type="NCBIfam" id="TIGR04098">
    <property type="entry name" value="LnmK_bifunc"/>
    <property type="match status" value="1"/>
</dbReference>
<geneLocation type="plasmid" evidence="2">
    <name>pcsc3h3</name>
</geneLocation>
<dbReference type="Proteomes" id="UP000233458">
    <property type="component" value="Plasmid pCSC3H3"/>
</dbReference>
<dbReference type="Gene3D" id="3.10.129.10">
    <property type="entry name" value="Hotdog Thioesterase"/>
    <property type="match status" value="1"/>
</dbReference>
<accession>A0ABN5FQL9</accession>
<keyword evidence="2" id="KW-1185">Reference proteome</keyword>
<dbReference type="InterPro" id="IPR024091">
    <property type="entry name" value="LnmK-like_bifun_acyl/decarbox"/>
</dbReference>
<keyword evidence="1" id="KW-0614">Plasmid</keyword>